<dbReference type="GO" id="GO:0009245">
    <property type="term" value="P:lipid A biosynthetic process"/>
    <property type="evidence" value="ECO:0007669"/>
    <property type="project" value="InterPro"/>
</dbReference>
<proteinExistence type="predicted"/>
<dbReference type="InterPro" id="IPR003835">
    <property type="entry name" value="Glyco_trans_19"/>
</dbReference>
<dbReference type="AlphaFoldDB" id="A0A3N6Q115"/>
<sequence length="454" mass="50499">MTLKILCLSNGHGEDAIAVQILQELQKYPLPPSLAALPIVGEGYAYTKIPRLSIIGPRQRMPSGGFIYMDGQQLWQDVKGGLLKMTFVQLKALKYWVSSETQLGHQVVIFAVGDIVPLLFAWLSGAPYAFLGTAKSEYLIRDETGKLPSKSWVESFQHWSGSVYFPWECWLMSRSKCRAVLTRDDLTAQILRKKSIRAYYVGNPMMDGVELENSLLSMYRSDAEILGMQHQVTITLLPGSRSPEAYANWEIIIQAVVGLVETFPQQKFLFLGAIAPNLSLEPFITLLNSYHWQTEREIRTNTQNSILQLPVDRPVPTFFSGEGSIQFPVKLTSQNKNASLILDRQAFPEFVHRGNLAIAMAGTATEQFVGLGKPAIAISGNGPQFTSTFAEAQSRLLGISVTLVKHPREVVDAVKSLLNDPDRLQLIAKNGIQRMGKPGAAQRIADFLMGLKWM</sequence>
<dbReference type="SUPFAM" id="SSF53756">
    <property type="entry name" value="UDP-Glycosyltransferase/glycogen phosphorylase"/>
    <property type="match status" value="1"/>
</dbReference>
<dbReference type="GO" id="GO:0008915">
    <property type="term" value="F:lipid-A-disaccharide synthase activity"/>
    <property type="evidence" value="ECO:0007669"/>
    <property type="project" value="InterPro"/>
</dbReference>
<gene>
    <name evidence="1" type="ORF">D5R40_21975</name>
</gene>
<accession>A0A3N6Q115</accession>
<keyword evidence="2" id="KW-1185">Reference proteome</keyword>
<dbReference type="GO" id="GO:0016020">
    <property type="term" value="C:membrane"/>
    <property type="evidence" value="ECO:0007669"/>
    <property type="project" value="GOC"/>
</dbReference>
<evidence type="ECO:0000313" key="1">
    <source>
        <dbReference type="EMBL" id="RQH32879.1"/>
    </source>
</evidence>
<dbReference type="InterPro" id="IPR019994">
    <property type="entry name" value="Lipid-A-disac_synthase-rel_put"/>
</dbReference>
<evidence type="ECO:0000313" key="2">
    <source>
        <dbReference type="Proteomes" id="UP000269154"/>
    </source>
</evidence>
<protein>
    <submittedName>
        <fullName evidence="1">Uncharacterized protein</fullName>
    </submittedName>
</protein>
<comment type="caution">
    <text evidence="1">The sequence shown here is derived from an EMBL/GenBank/DDBJ whole genome shotgun (WGS) entry which is preliminary data.</text>
</comment>
<dbReference type="RefSeq" id="WP_124143576.1">
    <property type="nucleotide sequence ID" value="NZ_CAWOKI010000354.1"/>
</dbReference>
<dbReference type="PANTHER" id="PTHR39517:SF1">
    <property type="entry name" value="LIPID-A-DISACCHARIDE SYNTHASE"/>
    <property type="match status" value="1"/>
</dbReference>
<dbReference type="Pfam" id="PF02684">
    <property type="entry name" value="LpxB"/>
    <property type="match status" value="1"/>
</dbReference>
<dbReference type="NCBIfam" id="TIGR03492">
    <property type="entry name" value="lipid-A-disaccharide synthase-related protein"/>
    <property type="match status" value="1"/>
</dbReference>
<dbReference type="PANTHER" id="PTHR39517">
    <property type="entry name" value="SLL0192 PROTEIN"/>
    <property type="match status" value="1"/>
</dbReference>
<dbReference type="EMBL" id="RCBY01000149">
    <property type="protein sequence ID" value="RQH32879.1"/>
    <property type="molecule type" value="Genomic_DNA"/>
</dbReference>
<name>A0A3N6Q115_9CYAN</name>
<reference evidence="1 2" key="1">
    <citation type="journal article" date="2018" name="ACS Chem. Biol.">
        <title>Ketoreductase domain dysfunction expands chemodiversity: malyngamide biosynthesis in the cyanobacterium Okeania hirsuta.</title>
        <authorList>
            <person name="Moss N.A."/>
            <person name="Leao T."/>
            <person name="Rankin M."/>
            <person name="McCullough T.M."/>
            <person name="Qu P."/>
            <person name="Korobeynikov A."/>
            <person name="Smith J.L."/>
            <person name="Gerwick L."/>
            <person name="Gerwick W.H."/>
        </authorList>
    </citation>
    <scope>NUCLEOTIDE SEQUENCE [LARGE SCALE GENOMIC DNA]</scope>
    <source>
        <strain evidence="1 2">PAB10Feb10-1</strain>
    </source>
</reference>
<dbReference type="OrthoDB" id="29253at2"/>
<dbReference type="Proteomes" id="UP000269154">
    <property type="component" value="Unassembled WGS sequence"/>
</dbReference>
<organism evidence="1 2">
    <name type="scientific">Okeania hirsuta</name>
    <dbReference type="NCBI Taxonomy" id="1458930"/>
    <lineage>
        <taxon>Bacteria</taxon>
        <taxon>Bacillati</taxon>
        <taxon>Cyanobacteriota</taxon>
        <taxon>Cyanophyceae</taxon>
        <taxon>Oscillatoriophycideae</taxon>
        <taxon>Oscillatoriales</taxon>
        <taxon>Microcoleaceae</taxon>
        <taxon>Okeania</taxon>
    </lineage>
</organism>